<name>A0A840PHV8_URETH</name>
<dbReference type="EMBL" id="JACHGZ010000002">
    <property type="protein sequence ID" value="MBB5148015.1"/>
    <property type="molecule type" value="Genomic_DNA"/>
</dbReference>
<dbReference type="RefSeq" id="WP_016838776.1">
    <property type="nucleotide sequence ID" value="NZ_JAAXPW010000002.1"/>
</dbReference>
<reference evidence="1 2" key="1">
    <citation type="submission" date="2020-08" db="EMBL/GenBank/DDBJ databases">
        <title>Genomic Encyclopedia of Type Strains, Phase IV (KMG-IV): sequencing the most valuable type-strain genomes for metagenomic binning, comparative biology and taxonomic classification.</title>
        <authorList>
            <person name="Goeker M."/>
        </authorList>
    </citation>
    <scope>NUCLEOTIDE SEQUENCE [LARGE SCALE GENOMIC DNA]</scope>
    <source>
        <strain evidence="1 2">DSM 10633</strain>
    </source>
</reference>
<evidence type="ECO:0000313" key="2">
    <source>
        <dbReference type="Proteomes" id="UP000557217"/>
    </source>
</evidence>
<dbReference type="AlphaFoldDB" id="A0A840PHV8"/>
<organism evidence="1 2">
    <name type="scientific">Ureibacillus thermosphaericus</name>
    <dbReference type="NCBI Taxonomy" id="51173"/>
    <lineage>
        <taxon>Bacteria</taxon>
        <taxon>Bacillati</taxon>
        <taxon>Bacillota</taxon>
        <taxon>Bacilli</taxon>
        <taxon>Bacillales</taxon>
        <taxon>Caryophanaceae</taxon>
        <taxon>Ureibacillus</taxon>
    </lineage>
</organism>
<sequence length="101" mass="11977">MTYKFVMPLIPKEDWYNTVDDISILAFFQGYPSQLDTVFYHKYAFVGSRLNFKDRILAGEVDGYKRFWYESCEFPYQADEIYSSKRDAAKNGYSEMDCLNN</sequence>
<gene>
    <name evidence="1" type="ORF">HNR36_000397</name>
</gene>
<dbReference type="Proteomes" id="UP000557217">
    <property type="component" value="Unassembled WGS sequence"/>
</dbReference>
<comment type="caution">
    <text evidence="1">The sequence shown here is derived from an EMBL/GenBank/DDBJ whole genome shotgun (WGS) entry which is preliminary data.</text>
</comment>
<protein>
    <submittedName>
        <fullName evidence="1">Uncharacterized protein</fullName>
    </submittedName>
</protein>
<evidence type="ECO:0000313" key="1">
    <source>
        <dbReference type="EMBL" id="MBB5148015.1"/>
    </source>
</evidence>
<accession>A0A840PHV8</accession>
<keyword evidence="2" id="KW-1185">Reference proteome</keyword>
<proteinExistence type="predicted"/>